<sequence length="539" mass="59365">MSNSERAVFQVEVAAVEEWFKSPRFARLTRPYTAAQVVAKRGTIPIKYASDIQGKKLFTLLSQHAKNGTPSHTYGALDPVQVTQMAKYLETVYVSGWQSSSTASSTNEPGPDLADYPSNTVPNKVEHLFMAQLFHDRRQREARANMSEAELASTPYIDYLRPIIADADTGHGGLTAVMKLAKMFVEKGAAGIHIEDQAPGTKKCGHMAGKVLVPISEHINRLVAIRLQFDIMGVENLIIARTDSEAATLITSNIDGRDHAFILGSTNPSLPPLATVMTNAEKTGKSGVELQAIEDAWITSANLQLFSQALASALSKQGVLKATIDRFVARVARTSYPEAVSIAQKEFGLRNVPHWDWDAPRTREGYYRYQGGTKCAIVRAIEYAPYADALWMETKKPIMAQAREFAHGVHAVRPGQWLAYNLSPSFNWEAAGLNTKDMKDYIWELGKLGFCWQFITLGGLHSNAYISDLFSRAFATEGMKAYVELIQKKEREIGCDVLTHQKWSGADYADSLIKTVTGGVSSTAAMGNGVTEDQFKSKL</sequence>
<dbReference type="GO" id="GO:0046421">
    <property type="term" value="F:methylisocitrate lyase activity"/>
    <property type="evidence" value="ECO:0007669"/>
    <property type="project" value="UniProtKB-EC"/>
</dbReference>
<dbReference type="AlphaFoldDB" id="A0A0C3EBT6"/>
<proteinExistence type="inferred from homology"/>
<keyword evidence="5" id="KW-0329">Glyoxylate bypass</keyword>
<feature type="binding site" evidence="11">
    <location>
        <begin position="205"/>
        <end position="206"/>
    </location>
    <ligand>
        <name>substrate</name>
    </ligand>
</feature>
<gene>
    <name evidence="13" type="ORF">SCLCIDRAFT_1211777</name>
</gene>
<evidence type="ECO:0000256" key="8">
    <source>
        <dbReference type="ARBA" id="ARBA00023531"/>
    </source>
</evidence>
<dbReference type="PANTHER" id="PTHR21631:SF3">
    <property type="entry name" value="BIFUNCTIONAL GLYOXYLATE CYCLE PROTEIN"/>
    <property type="match status" value="1"/>
</dbReference>
<feature type="binding site" evidence="11">
    <location>
        <begin position="95"/>
        <end position="97"/>
    </location>
    <ligand>
        <name>substrate</name>
    </ligand>
</feature>
<keyword evidence="12" id="KW-0479">Metal-binding</keyword>
<feature type="binding site" evidence="11">
    <location>
        <begin position="421"/>
        <end position="425"/>
    </location>
    <ligand>
        <name>substrate</name>
    </ligand>
</feature>
<accession>A0A0C3EBT6</accession>
<evidence type="ECO:0000256" key="6">
    <source>
        <dbReference type="ARBA" id="ARBA00022532"/>
    </source>
</evidence>
<feature type="binding site" evidence="11">
    <location>
        <position position="456"/>
    </location>
    <ligand>
        <name>substrate</name>
    </ligand>
</feature>
<feature type="binding site" evidence="12">
    <location>
        <position position="166"/>
    </location>
    <ligand>
        <name>Mg(2+)</name>
        <dbReference type="ChEBI" id="CHEBI:18420"/>
    </ligand>
</feature>
<keyword evidence="7 9" id="KW-0456">Lyase</keyword>
<dbReference type="Proteomes" id="UP000053989">
    <property type="component" value="Unassembled WGS sequence"/>
</dbReference>
<dbReference type="GO" id="GO:0006097">
    <property type="term" value="P:glyoxylate cycle"/>
    <property type="evidence" value="ECO:0007669"/>
    <property type="project" value="UniProtKB-KW"/>
</dbReference>
<dbReference type="NCBIfam" id="TIGR01346">
    <property type="entry name" value="isocit_lyase"/>
    <property type="match status" value="1"/>
</dbReference>
<dbReference type="InterPro" id="IPR039556">
    <property type="entry name" value="ICL/PEPM"/>
</dbReference>
<evidence type="ECO:0000256" key="2">
    <source>
        <dbReference type="ARBA" id="ARBA00004793"/>
    </source>
</evidence>
<feature type="active site" description="Proton acceptor" evidence="10">
    <location>
        <position position="204"/>
    </location>
</feature>
<evidence type="ECO:0000256" key="3">
    <source>
        <dbReference type="ARBA" id="ARBA00005704"/>
    </source>
</evidence>
<feature type="binding site" evidence="11">
    <location>
        <position position="241"/>
    </location>
    <ligand>
        <name>substrate</name>
    </ligand>
</feature>
<dbReference type="HOGENOM" id="CLU_019214_2_2_1"/>
<dbReference type="Gene3D" id="1.10.10.850">
    <property type="match status" value="1"/>
</dbReference>
<keyword evidence="12" id="KW-0460">Magnesium</keyword>
<dbReference type="OrthoDB" id="4078635at2759"/>
<dbReference type="PANTHER" id="PTHR21631">
    <property type="entry name" value="ISOCITRATE LYASE/MALATE SYNTHASE"/>
    <property type="match status" value="1"/>
</dbReference>
<dbReference type="STRING" id="1036808.A0A0C3EBT6"/>
<dbReference type="GO" id="GO:0046872">
    <property type="term" value="F:metal ion binding"/>
    <property type="evidence" value="ECO:0007669"/>
    <property type="project" value="UniProtKB-KW"/>
</dbReference>
<evidence type="ECO:0000256" key="5">
    <source>
        <dbReference type="ARBA" id="ARBA00022435"/>
    </source>
</evidence>
<reference evidence="14" key="2">
    <citation type="submission" date="2015-01" db="EMBL/GenBank/DDBJ databases">
        <title>Evolutionary Origins and Diversification of the Mycorrhizal Mutualists.</title>
        <authorList>
            <consortium name="DOE Joint Genome Institute"/>
            <consortium name="Mycorrhizal Genomics Consortium"/>
            <person name="Kohler A."/>
            <person name="Kuo A."/>
            <person name="Nagy L.G."/>
            <person name="Floudas D."/>
            <person name="Copeland A."/>
            <person name="Barry K.W."/>
            <person name="Cichocki N."/>
            <person name="Veneault-Fourrey C."/>
            <person name="LaButti K."/>
            <person name="Lindquist E.A."/>
            <person name="Lipzen A."/>
            <person name="Lundell T."/>
            <person name="Morin E."/>
            <person name="Murat C."/>
            <person name="Riley R."/>
            <person name="Ohm R."/>
            <person name="Sun H."/>
            <person name="Tunlid A."/>
            <person name="Henrissat B."/>
            <person name="Grigoriev I.V."/>
            <person name="Hibbett D.S."/>
            <person name="Martin F."/>
        </authorList>
    </citation>
    <scope>NUCLEOTIDE SEQUENCE [LARGE SCALE GENOMIC DNA]</scope>
    <source>
        <strain evidence="14">Foug A</strain>
    </source>
</reference>
<evidence type="ECO:0000313" key="13">
    <source>
        <dbReference type="EMBL" id="KIM65789.1"/>
    </source>
</evidence>
<reference evidence="13 14" key="1">
    <citation type="submission" date="2014-04" db="EMBL/GenBank/DDBJ databases">
        <authorList>
            <consortium name="DOE Joint Genome Institute"/>
            <person name="Kuo A."/>
            <person name="Kohler A."/>
            <person name="Nagy L.G."/>
            <person name="Floudas D."/>
            <person name="Copeland A."/>
            <person name="Barry K.W."/>
            <person name="Cichocki N."/>
            <person name="Veneault-Fourrey C."/>
            <person name="LaButti K."/>
            <person name="Lindquist E.A."/>
            <person name="Lipzen A."/>
            <person name="Lundell T."/>
            <person name="Morin E."/>
            <person name="Murat C."/>
            <person name="Sun H."/>
            <person name="Tunlid A."/>
            <person name="Henrissat B."/>
            <person name="Grigoriev I.V."/>
            <person name="Hibbett D.S."/>
            <person name="Martin F."/>
            <person name="Nordberg H.P."/>
            <person name="Cantor M.N."/>
            <person name="Hua S.X."/>
        </authorList>
    </citation>
    <scope>NUCLEOTIDE SEQUENCE [LARGE SCALE GENOMIC DNA]</scope>
    <source>
        <strain evidence="13 14">Foug A</strain>
    </source>
</reference>
<keyword evidence="6" id="KW-0816">Tricarboxylic acid cycle</keyword>
<comment type="similarity">
    <text evidence="3 9">Belongs to the isocitrate lyase/PEP mutase superfamily. Isocitrate lyase family.</text>
</comment>
<evidence type="ECO:0000256" key="10">
    <source>
        <dbReference type="PIRSR" id="PIRSR001362-1"/>
    </source>
</evidence>
<dbReference type="Gene3D" id="3.20.20.60">
    <property type="entry name" value="Phosphoenolpyruvate-binding domains"/>
    <property type="match status" value="1"/>
</dbReference>
<dbReference type="InParanoid" id="A0A0C3EBT6"/>
<dbReference type="EMBL" id="KN822020">
    <property type="protein sequence ID" value="KIM65789.1"/>
    <property type="molecule type" value="Genomic_DNA"/>
</dbReference>
<dbReference type="GO" id="GO:0004451">
    <property type="term" value="F:isocitrate lyase activity"/>
    <property type="evidence" value="ECO:0007669"/>
    <property type="project" value="UniProtKB-EC"/>
</dbReference>
<comment type="cofactor">
    <cofactor evidence="12">
        <name>Mg(2+)</name>
        <dbReference type="ChEBI" id="CHEBI:18420"/>
    </cofactor>
    <text evidence="12">Can also use Mn(2+) ion.</text>
</comment>
<evidence type="ECO:0000256" key="9">
    <source>
        <dbReference type="PIRNR" id="PIRNR001362"/>
    </source>
</evidence>
<dbReference type="InterPro" id="IPR040442">
    <property type="entry name" value="Pyrv_kinase-like_dom_sf"/>
</dbReference>
<comment type="catalytic activity">
    <reaction evidence="8">
        <text>D-threo-isocitrate = glyoxylate + succinate</text>
        <dbReference type="Rhea" id="RHEA:13245"/>
        <dbReference type="ChEBI" id="CHEBI:15562"/>
        <dbReference type="ChEBI" id="CHEBI:30031"/>
        <dbReference type="ChEBI" id="CHEBI:36655"/>
        <dbReference type="EC" id="4.1.3.1"/>
    </reaction>
</comment>
<keyword evidence="14" id="KW-1185">Reference proteome</keyword>
<comment type="pathway">
    <text evidence="2">Carbohydrate metabolism; glyoxylate cycle; (S)-malate from isocitrate: step 1/2.</text>
</comment>
<dbReference type="PIRSF" id="PIRSF001362">
    <property type="entry name" value="Isocit_lyase"/>
    <property type="match status" value="1"/>
</dbReference>
<dbReference type="CDD" id="cd00377">
    <property type="entry name" value="ICL_PEPM"/>
    <property type="match status" value="1"/>
</dbReference>
<protein>
    <recommendedName>
        <fullName evidence="4 9">Isocitrate lyase</fullName>
    </recommendedName>
</protein>
<dbReference type="GO" id="GO:0006099">
    <property type="term" value="P:tricarboxylic acid cycle"/>
    <property type="evidence" value="ECO:0007669"/>
    <property type="project" value="UniProtKB-KW"/>
</dbReference>
<organism evidence="13 14">
    <name type="scientific">Scleroderma citrinum Foug A</name>
    <dbReference type="NCBI Taxonomy" id="1036808"/>
    <lineage>
        <taxon>Eukaryota</taxon>
        <taxon>Fungi</taxon>
        <taxon>Dikarya</taxon>
        <taxon>Basidiomycota</taxon>
        <taxon>Agaricomycotina</taxon>
        <taxon>Agaricomycetes</taxon>
        <taxon>Agaricomycetidae</taxon>
        <taxon>Boletales</taxon>
        <taxon>Sclerodermatineae</taxon>
        <taxon>Sclerodermataceae</taxon>
        <taxon>Scleroderma</taxon>
    </lineage>
</organism>
<evidence type="ECO:0000256" key="7">
    <source>
        <dbReference type="ARBA" id="ARBA00023239"/>
    </source>
</evidence>
<dbReference type="SUPFAM" id="SSF51621">
    <property type="entry name" value="Phosphoenolpyruvate/pyruvate domain"/>
    <property type="match status" value="1"/>
</dbReference>
<dbReference type="FunCoup" id="A0A0C3EBT6">
    <property type="interactions" value="81"/>
</dbReference>
<dbReference type="InterPro" id="IPR018523">
    <property type="entry name" value="Isocitrate_lyase_ph_CS"/>
</dbReference>
<evidence type="ECO:0000256" key="1">
    <source>
        <dbReference type="ARBA" id="ARBA00001050"/>
    </source>
</evidence>
<dbReference type="Pfam" id="PF00463">
    <property type="entry name" value="ICL"/>
    <property type="match status" value="1"/>
</dbReference>
<dbReference type="InterPro" id="IPR006254">
    <property type="entry name" value="Isocitrate_lyase"/>
</dbReference>
<evidence type="ECO:0000256" key="11">
    <source>
        <dbReference type="PIRSR" id="PIRSR001362-2"/>
    </source>
</evidence>
<name>A0A0C3EBT6_9AGAM</name>
<evidence type="ECO:0000313" key="14">
    <source>
        <dbReference type="Proteomes" id="UP000053989"/>
    </source>
</evidence>
<evidence type="ECO:0000256" key="4">
    <source>
        <dbReference type="ARBA" id="ARBA00017446"/>
    </source>
</evidence>
<dbReference type="PROSITE" id="PS00161">
    <property type="entry name" value="ISOCITRATE_LYASE"/>
    <property type="match status" value="1"/>
</dbReference>
<dbReference type="InterPro" id="IPR015813">
    <property type="entry name" value="Pyrv/PenolPyrv_kinase-like_dom"/>
</dbReference>
<comment type="catalytic activity">
    <reaction evidence="1">
        <text>(2S,3R)-3-hydroxybutane-1,2,3-tricarboxylate = pyruvate + succinate</text>
        <dbReference type="Rhea" id="RHEA:16809"/>
        <dbReference type="ChEBI" id="CHEBI:15361"/>
        <dbReference type="ChEBI" id="CHEBI:30031"/>
        <dbReference type="ChEBI" id="CHEBI:57429"/>
        <dbReference type="EC" id="4.1.3.30"/>
    </reaction>
</comment>
<dbReference type="FunFam" id="1.10.10.850:FF:000001">
    <property type="entry name" value="Isocitrate lyase"/>
    <property type="match status" value="1"/>
</dbReference>
<evidence type="ECO:0000256" key="12">
    <source>
        <dbReference type="PIRSR" id="PIRSR001362-3"/>
    </source>
</evidence>